<feature type="region of interest" description="Disordered" evidence="1">
    <location>
        <begin position="67"/>
        <end position="121"/>
    </location>
</feature>
<keyword evidence="3" id="KW-1185">Reference proteome</keyword>
<dbReference type="EMBL" id="JABXBU010000021">
    <property type="protein sequence ID" value="KAF8786051.1"/>
    <property type="molecule type" value="Genomic_DNA"/>
</dbReference>
<comment type="caution">
    <text evidence="2">The sequence shown here is derived from an EMBL/GenBank/DDBJ whole genome shotgun (WGS) entry which is preliminary data.</text>
</comment>
<name>A0A8T0F5D0_ARGBR</name>
<feature type="compositionally biased region" description="Polar residues" evidence="1">
    <location>
        <begin position="23"/>
        <end position="40"/>
    </location>
</feature>
<evidence type="ECO:0000313" key="2">
    <source>
        <dbReference type="EMBL" id="KAF8786051.1"/>
    </source>
</evidence>
<sequence length="121" mass="12771">MNNLSWPASTSSPGQPQHPVPQSLRQPASHSSPAVNSPANLSLLLTPETGTKSRAVHYSRSTSITLRSQQVTSLHHQQRPTVPGQTTTSNLTAATPASSPTTGNLTTDLHRHPSPPSATIK</sequence>
<accession>A0A8T0F5D0</accession>
<proteinExistence type="predicted"/>
<evidence type="ECO:0000256" key="1">
    <source>
        <dbReference type="SAM" id="MobiDB-lite"/>
    </source>
</evidence>
<feature type="compositionally biased region" description="Polar residues" evidence="1">
    <location>
        <begin position="67"/>
        <end position="85"/>
    </location>
</feature>
<dbReference type="AlphaFoldDB" id="A0A8T0F5D0"/>
<dbReference type="Proteomes" id="UP000807504">
    <property type="component" value="Unassembled WGS sequence"/>
</dbReference>
<gene>
    <name evidence="2" type="ORF">HNY73_009948</name>
</gene>
<organism evidence="2 3">
    <name type="scientific">Argiope bruennichi</name>
    <name type="common">Wasp spider</name>
    <name type="synonym">Aranea bruennichi</name>
    <dbReference type="NCBI Taxonomy" id="94029"/>
    <lineage>
        <taxon>Eukaryota</taxon>
        <taxon>Metazoa</taxon>
        <taxon>Ecdysozoa</taxon>
        <taxon>Arthropoda</taxon>
        <taxon>Chelicerata</taxon>
        <taxon>Arachnida</taxon>
        <taxon>Araneae</taxon>
        <taxon>Araneomorphae</taxon>
        <taxon>Entelegynae</taxon>
        <taxon>Araneoidea</taxon>
        <taxon>Araneidae</taxon>
        <taxon>Argiope</taxon>
    </lineage>
</organism>
<reference evidence="2" key="1">
    <citation type="journal article" date="2020" name="bioRxiv">
        <title>Chromosome-level reference genome of the European wasp spider Argiope bruennichi: a resource for studies on range expansion and evolutionary adaptation.</title>
        <authorList>
            <person name="Sheffer M.M."/>
            <person name="Hoppe A."/>
            <person name="Krehenwinkel H."/>
            <person name="Uhl G."/>
            <person name="Kuss A.W."/>
            <person name="Jensen L."/>
            <person name="Jensen C."/>
            <person name="Gillespie R.G."/>
            <person name="Hoff K.J."/>
            <person name="Prost S."/>
        </authorList>
    </citation>
    <scope>NUCLEOTIDE SEQUENCE</scope>
</reference>
<reference evidence="2" key="2">
    <citation type="submission" date="2020-06" db="EMBL/GenBank/DDBJ databases">
        <authorList>
            <person name="Sheffer M."/>
        </authorList>
    </citation>
    <scope>NUCLEOTIDE SEQUENCE</scope>
</reference>
<protein>
    <submittedName>
        <fullName evidence="2">Uncharacterized protein</fullName>
    </submittedName>
</protein>
<feature type="compositionally biased region" description="Polar residues" evidence="1">
    <location>
        <begin position="1"/>
        <end position="15"/>
    </location>
</feature>
<feature type="region of interest" description="Disordered" evidence="1">
    <location>
        <begin position="1"/>
        <end position="41"/>
    </location>
</feature>
<evidence type="ECO:0000313" key="3">
    <source>
        <dbReference type="Proteomes" id="UP000807504"/>
    </source>
</evidence>
<feature type="compositionally biased region" description="Low complexity" evidence="1">
    <location>
        <begin position="86"/>
        <end position="102"/>
    </location>
</feature>